<protein>
    <recommendedName>
        <fullName evidence="3">FeoB-associated Cys-rich membrane protein</fullName>
    </recommendedName>
</protein>
<dbReference type="AlphaFoldDB" id="A0A6C0JBG8"/>
<keyword evidence="1" id="KW-1133">Transmembrane helix</keyword>
<proteinExistence type="predicted"/>
<organism evidence="2">
    <name type="scientific">viral metagenome</name>
    <dbReference type="NCBI Taxonomy" id="1070528"/>
    <lineage>
        <taxon>unclassified sequences</taxon>
        <taxon>metagenomes</taxon>
        <taxon>organismal metagenomes</taxon>
    </lineage>
</organism>
<sequence>MINKEVLIAGIVLGCFLAFFVYLKLKKVRIEGSGCSATKYGCCRNSRNACIDELCSSCN</sequence>
<feature type="transmembrane region" description="Helical" evidence="1">
    <location>
        <begin position="6"/>
        <end position="23"/>
    </location>
</feature>
<dbReference type="EMBL" id="MN740355">
    <property type="protein sequence ID" value="QHU02170.1"/>
    <property type="molecule type" value="Genomic_DNA"/>
</dbReference>
<name>A0A6C0JBG8_9ZZZZ</name>
<evidence type="ECO:0000313" key="2">
    <source>
        <dbReference type="EMBL" id="QHU02170.1"/>
    </source>
</evidence>
<keyword evidence="1" id="KW-0812">Transmembrane</keyword>
<reference evidence="2" key="1">
    <citation type="journal article" date="2020" name="Nature">
        <title>Giant virus diversity and host interactions through global metagenomics.</title>
        <authorList>
            <person name="Schulz F."/>
            <person name="Roux S."/>
            <person name="Paez-Espino D."/>
            <person name="Jungbluth S."/>
            <person name="Walsh D.A."/>
            <person name="Denef V.J."/>
            <person name="McMahon K.D."/>
            <person name="Konstantinidis K.T."/>
            <person name="Eloe-Fadrosh E.A."/>
            <person name="Kyrpides N.C."/>
            <person name="Woyke T."/>
        </authorList>
    </citation>
    <scope>NUCLEOTIDE SEQUENCE</scope>
    <source>
        <strain evidence="2">GVMAG-M-3300025880-75</strain>
    </source>
</reference>
<evidence type="ECO:0008006" key="3">
    <source>
        <dbReference type="Google" id="ProtNLM"/>
    </source>
</evidence>
<evidence type="ECO:0000256" key="1">
    <source>
        <dbReference type="SAM" id="Phobius"/>
    </source>
</evidence>
<accession>A0A6C0JBG8</accession>
<keyword evidence="1" id="KW-0472">Membrane</keyword>